<evidence type="ECO:0000256" key="3">
    <source>
        <dbReference type="ARBA" id="ARBA00022553"/>
    </source>
</evidence>
<protein>
    <recommendedName>
        <fullName evidence="2">histidine kinase</fullName>
        <ecNumber evidence="2">2.7.13.3</ecNumber>
    </recommendedName>
</protein>
<dbReference type="InterPro" id="IPR005467">
    <property type="entry name" value="His_kinase_dom"/>
</dbReference>
<dbReference type="PANTHER" id="PTHR45453:SF1">
    <property type="entry name" value="PHOSPHATE REGULON SENSOR PROTEIN PHOR"/>
    <property type="match status" value="1"/>
</dbReference>
<feature type="domain" description="Histidine kinase" evidence="8">
    <location>
        <begin position="136"/>
        <end position="355"/>
    </location>
</feature>
<evidence type="ECO:0000259" key="8">
    <source>
        <dbReference type="PROSITE" id="PS50109"/>
    </source>
</evidence>
<evidence type="ECO:0000313" key="10">
    <source>
        <dbReference type="Proteomes" id="UP001500298"/>
    </source>
</evidence>
<gene>
    <name evidence="9" type="ORF">GCM10023331_24780</name>
</gene>
<comment type="caution">
    <text evidence="9">The sequence shown here is derived from an EMBL/GenBank/DDBJ whole genome shotgun (WGS) entry which is preliminary data.</text>
</comment>
<proteinExistence type="predicted"/>
<dbReference type="CDD" id="cd00075">
    <property type="entry name" value="HATPase"/>
    <property type="match status" value="1"/>
</dbReference>
<keyword evidence="10" id="KW-1185">Reference proteome</keyword>
<keyword evidence="7" id="KW-0472">Membrane</keyword>
<name>A0ABP9DCP4_9BACT</name>
<dbReference type="CDD" id="cd00082">
    <property type="entry name" value="HisKA"/>
    <property type="match status" value="1"/>
</dbReference>
<reference evidence="10" key="1">
    <citation type="journal article" date="2019" name="Int. J. Syst. Evol. Microbiol.">
        <title>The Global Catalogue of Microorganisms (GCM) 10K type strain sequencing project: providing services to taxonomists for standard genome sequencing and annotation.</title>
        <authorList>
            <consortium name="The Broad Institute Genomics Platform"/>
            <consortium name="The Broad Institute Genome Sequencing Center for Infectious Disease"/>
            <person name="Wu L."/>
            <person name="Ma J."/>
        </authorList>
    </citation>
    <scope>NUCLEOTIDE SEQUENCE [LARGE SCALE GENOMIC DNA]</scope>
    <source>
        <strain evidence="10">JCM 18326</strain>
    </source>
</reference>
<dbReference type="Proteomes" id="UP001500298">
    <property type="component" value="Unassembled WGS sequence"/>
</dbReference>
<dbReference type="SUPFAM" id="SSF47384">
    <property type="entry name" value="Homodimeric domain of signal transducing histidine kinase"/>
    <property type="match status" value="1"/>
</dbReference>
<feature type="transmembrane region" description="Helical" evidence="7">
    <location>
        <begin position="7"/>
        <end position="27"/>
    </location>
</feature>
<dbReference type="PANTHER" id="PTHR45453">
    <property type="entry name" value="PHOSPHATE REGULON SENSOR PROTEIN PHOR"/>
    <property type="match status" value="1"/>
</dbReference>
<dbReference type="InterPro" id="IPR003661">
    <property type="entry name" value="HisK_dim/P_dom"/>
</dbReference>
<keyword evidence="9" id="KW-0547">Nucleotide-binding</keyword>
<dbReference type="PRINTS" id="PR00344">
    <property type="entry name" value="BCTRLSENSOR"/>
</dbReference>
<dbReference type="InterPro" id="IPR003594">
    <property type="entry name" value="HATPase_dom"/>
</dbReference>
<dbReference type="GO" id="GO:0005524">
    <property type="term" value="F:ATP binding"/>
    <property type="evidence" value="ECO:0007669"/>
    <property type="project" value="UniProtKB-KW"/>
</dbReference>
<dbReference type="SMART" id="SM00387">
    <property type="entry name" value="HATPase_c"/>
    <property type="match status" value="1"/>
</dbReference>
<dbReference type="InterPro" id="IPR004358">
    <property type="entry name" value="Sig_transdc_His_kin-like_C"/>
</dbReference>
<evidence type="ECO:0000256" key="2">
    <source>
        <dbReference type="ARBA" id="ARBA00012438"/>
    </source>
</evidence>
<sequence>MFFNSRAVAFLLALSTAFITVSFLSLLEGIPSTAYVVTGCIAFSSTFILSYFTLEFMIFRELNKIYNKVDGLKNNPIFSNEPLMKQNEVQERILQKEKVNPLKMINQEISDFASKTEQEIDKLKKMESFRREFMANVSHELKTPIFATQGYILTLLDGAMDDEKVRQKFLKKAAKSLSQLNHLVEDLLTLSKIESGQIKMDFEVFDIQDLMVDAYEQLEHKASKKDITIHLDLPDNESLEVNADYNRLMQVMLNLVTNAIKYNHEGHNVTIQLKEKEDRVKVSIIDDGMGIPEEDQGRIFERFYRVEKSRTKKQGGSGLGLAIVKHILSEHNSYMSLTSKLGEGSTFSFELEKHREE</sequence>
<evidence type="ECO:0000256" key="1">
    <source>
        <dbReference type="ARBA" id="ARBA00000085"/>
    </source>
</evidence>
<accession>A0ABP9DCP4</accession>
<keyword evidence="6" id="KW-0902">Two-component regulatory system</keyword>
<dbReference type="SMART" id="SM00388">
    <property type="entry name" value="HisKA"/>
    <property type="match status" value="1"/>
</dbReference>
<comment type="catalytic activity">
    <reaction evidence="1">
        <text>ATP + protein L-histidine = ADP + protein N-phospho-L-histidine.</text>
        <dbReference type="EC" id="2.7.13.3"/>
    </reaction>
</comment>
<evidence type="ECO:0000256" key="7">
    <source>
        <dbReference type="SAM" id="Phobius"/>
    </source>
</evidence>
<dbReference type="InterPro" id="IPR050351">
    <property type="entry name" value="BphY/WalK/GraS-like"/>
</dbReference>
<organism evidence="9 10">
    <name type="scientific">Algivirga pacifica</name>
    <dbReference type="NCBI Taxonomy" id="1162670"/>
    <lineage>
        <taxon>Bacteria</taxon>
        <taxon>Pseudomonadati</taxon>
        <taxon>Bacteroidota</taxon>
        <taxon>Cytophagia</taxon>
        <taxon>Cytophagales</taxon>
        <taxon>Flammeovirgaceae</taxon>
        <taxon>Algivirga</taxon>
    </lineage>
</organism>
<evidence type="ECO:0000256" key="4">
    <source>
        <dbReference type="ARBA" id="ARBA00022679"/>
    </source>
</evidence>
<keyword evidence="7" id="KW-1133">Transmembrane helix</keyword>
<keyword evidence="3" id="KW-0597">Phosphoprotein</keyword>
<dbReference type="Pfam" id="PF00512">
    <property type="entry name" value="HisKA"/>
    <property type="match status" value="1"/>
</dbReference>
<dbReference type="SUPFAM" id="SSF55874">
    <property type="entry name" value="ATPase domain of HSP90 chaperone/DNA topoisomerase II/histidine kinase"/>
    <property type="match status" value="1"/>
</dbReference>
<dbReference type="PROSITE" id="PS50109">
    <property type="entry name" value="HIS_KIN"/>
    <property type="match status" value="1"/>
</dbReference>
<keyword evidence="7" id="KW-0812">Transmembrane</keyword>
<dbReference type="Pfam" id="PF02518">
    <property type="entry name" value="HATPase_c"/>
    <property type="match status" value="1"/>
</dbReference>
<dbReference type="RefSeq" id="WP_345372262.1">
    <property type="nucleotide sequence ID" value="NZ_BAABJX010000036.1"/>
</dbReference>
<dbReference type="InterPro" id="IPR036890">
    <property type="entry name" value="HATPase_C_sf"/>
</dbReference>
<evidence type="ECO:0000256" key="6">
    <source>
        <dbReference type="ARBA" id="ARBA00023012"/>
    </source>
</evidence>
<dbReference type="Gene3D" id="3.30.565.10">
    <property type="entry name" value="Histidine kinase-like ATPase, C-terminal domain"/>
    <property type="match status" value="1"/>
</dbReference>
<dbReference type="EC" id="2.7.13.3" evidence="2"/>
<keyword evidence="5" id="KW-0418">Kinase</keyword>
<dbReference type="EMBL" id="BAABJX010000036">
    <property type="protein sequence ID" value="GAA4838592.1"/>
    <property type="molecule type" value="Genomic_DNA"/>
</dbReference>
<keyword evidence="9" id="KW-0067">ATP-binding</keyword>
<dbReference type="Gene3D" id="1.10.287.130">
    <property type="match status" value="1"/>
</dbReference>
<evidence type="ECO:0000313" key="9">
    <source>
        <dbReference type="EMBL" id="GAA4838592.1"/>
    </source>
</evidence>
<evidence type="ECO:0000256" key="5">
    <source>
        <dbReference type="ARBA" id="ARBA00022777"/>
    </source>
</evidence>
<feature type="transmembrane region" description="Helical" evidence="7">
    <location>
        <begin position="33"/>
        <end position="54"/>
    </location>
</feature>
<dbReference type="InterPro" id="IPR036097">
    <property type="entry name" value="HisK_dim/P_sf"/>
</dbReference>
<keyword evidence="4" id="KW-0808">Transferase</keyword>